<organism evidence="2 3">
    <name type="scientific">Aromatoleum evansii</name>
    <name type="common">Azoarcus evansii</name>
    <dbReference type="NCBI Taxonomy" id="59406"/>
    <lineage>
        <taxon>Bacteria</taxon>
        <taxon>Pseudomonadati</taxon>
        <taxon>Pseudomonadota</taxon>
        <taxon>Betaproteobacteria</taxon>
        <taxon>Rhodocyclales</taxon>
        <taxon>Rhodocyclaceae</taxon>
        <taxon>Aromatoleum</taxon>
    </lineage>
</organism>
<feature type="chain" id="PRO_5045427583" description="Porin" evidence="1">
    <location>
        <begin position="26"/>
        <end position="408"/>
    </location>
</feature>
<keyword evidence="1" id="KW-0732">Signal</keyword>
<keyword evidence="3" id="KW-1185">Reference proteome</keyword>
<evidence type="ECO:0000313" key="3">
    <source>
        <dbReference type="Proteomes" id="UP001626593"/>
    </source>
</evidence>
<dbReference type="EMBL" id="CP141259">
    <property type="protein sequence ID" value="WRL45796.1"/>
    <property type="molecule type" value="Genomic_DNA"/>
</dbReference>
<dbReference type="SUPFAM" id="SSF56935">
    <property type="entry name" value="Porins"/>
    <property type="match status" value="1"/>
</dbReference>
<reference evidence="2 3" key="1">
    <citation type="submission" date="2023-12" db="EMBL/GenBank/DDBJ databases">
        <title>A. evansii MAY27, complete genome.</title>
        <authorList>
            <person name="Wang Y."/>
        </authorList>
    </citation>
    <scope>NUCLEOTIDE SEQUENCE [LARGE SCALE GENOMIC DNA]</scope>
    <source>
        <strain evidence="2 3">MAY27</strain>
    </source>
</reference>
<accession>A0ABZ1AIV0</accession>
<gene>
    <name evidence="2" type="ORF">U5817_21755</name>
</gene>
<evidence type="ECO:0008006" key="4">
    <source>
        <dbReference type="Google" id="ProtNLM"/>
    </source>
</evidence>
<evidence type="ECO:0000256" key="1">
    <source>
        <dbReference type="SAM" id="SignalP"/>
    </source>
</evidence>
<name>A0ABZ1AIV0_AROEV</name>
<dbReference type="Proteomes" id="UP001626593">
    <property type="component" value="Chromosome"/>
</dbReference>
<dbReference type="Gene3D" id="2.40.160.10">
    <property type="entry name" value="Porin"/>
    <property type="match status" value="1"/>
</dbReference>
<dbReference type="RefSeq" id="WP_407278792.1">
    <property type="nucleotide sequence ID" value="NZ_CP141259.1"/>
</dbReference>
<sequence>MSVTRLLRRCAAMLSLAFAAPPVQAGPDEASYPPRFELSGFGTLGAVTTDDKDVWFTRYGVNFPGTKDPDFSPDTLVGIQGSLRLTPYNDITLQGLVREDGDASQDPQLTLAFFRQTLAPGLSMRIGRVRVPFFMLSDSLYVNYANPWVRPPVEVYGLNPFNDLDGIDFIYHARLGAFDIEVHPYYGGGRIPFPLGKARLKEVLGVNLGLSRGDFSLHLGHGEGTFTLERGDTLFLAVANILQRTGQSGVIADLSGTHGRTSFDSVGVQWEDADWQLIGEYARRKTNRYAASAHGWYLSLGRRFGAVMPYVMVARQKLDEQFADARLPPGLPAKAWDLFLVSRNNAQRSVTLGARWELAAYAAVKAEVTRARPDDDAWGSYAPSGDLQTTRIGGRTLNTFSLSLDLSF</sequence>
<evidence type="ECO:0000313" key="2">
    <source>
        <dbReference type="EMBL" id="WRL45796.1"/>
    </source>
</evidence>
<feature type="signal peptide" evidence="1">
    <location>
        <begin position="1"/>
        <end position="25"/>
    </location>
</feature>
<dbReference type="InterPro" id="IPR023614">
    <property type="entry name" value="Porin_dom_sf"/>
</dbReference>
<proteinExistence type="predicted"/>
<protein>
    <recommendedName>
        <fullName evidence="4">Porin</fullName>
    </recommendedName>
</protein>